<feature type="domain" description="C-type lectin" evidence="5">
    <location>
        <begin position="355"/>
        <end position="485"/>
    </location>
</feature>
<dbReference type="OrthoDB" id="6356110at2759"/>
<sequence length="837" mass="96183">MSGNLLTYTFPCIVAVVLNTSKSEPQPVVEYYNLNGTQYFFFSQKLTWDEAGVLCGNYNARLAILDTMEKAISVAQSIADSNIEIEEDLWLGGRRLGNTWSWMYNRVESWRNTEIPLEPDTEDYPPWSRRPLRPMKECLAIDRRAHSHPNFVDLDCRLQRPFICEKGFEEDVGKPVPSKWLRIQHRTYVLYHARVTWEEAAIHCRLLGARLAIMESSNVIEILANSMTKTRPVEIKICGYAYNPDQSSLFSWGKNPYFPQDFETVWIGAHYSYGQWLWMPTGTSLSPVTDVKSGYPPWRFGRSEINDGCLLLDRHLDNTPSFVEARCDRKRDFVCEEYPEDETGNWLNEPMKFMYNDSIYVIYPMKKSWHESRAFCNEQGSVLAYMNDINVTNLIVEAMGDHPKDITHVWIGGHQIKPNEWRWAQSGKRIAEKKDSSGFPPWANMSVQLDYYSGVSTCLNLDRSDHVKPHLYGLDCGSKQPFVCKITCDVTPPVRNGNWTCEDTRDGKHCVLHCGKGFIILGVRNVSCTHRNGWNTVKNWLEMPLCLASRDYTRRMVRSLDHDLRSSAGYYFILDHVNEGIRSLSLRFIERILNIFPMNYNLQMGMYCLVTSPPVQLPFNQTDTCAVLHTVKYLAKKSSVKDSRQEMHSSILQKHLSAHKGKKVVIFTIVDANHISRYLEILANMKINDNRIVAIGSKDDWEILLALASVGFDRRKNLYLFNTIEFDTIIKELYSPSKQTTIINVHPTEVSANTTLHGPNNVQNTTMQSIVRDIVTIPSGFTETNQNQDDTNLQDQAILQDGNIMKKDQDLESKEQSWEDTADEHSSDGTLEDPENF</sequence>
<dbReference type="CDD" id="cd00037">
    <property type="entry name" value="CLECT"/>
    <property type="match status" value="3"/>
</dbReference>
<protein>
    <submittedName>
        <fullName evidence="7">Uncharacterized protein</fullName>
    </submittedName>
</protein>
<dbReference type="Pfam" id="PF00059">
    <property type="entry name" value="Lectin_C"/>
    <property type="match status" value="2"/>
</dbReference>
<dbReference type="SUPFAM" id="SSF56436">
    <property type="entry name" value="C-type lectin-like"/>
    <property type="match status" value="3"/>
</dbReference>
<dbReference type="InterPro" id="IPR000436">
    <property type="entry name" value="Sushi_SCR_CCP_dom"/>
</dbReference>
<keyword evidence="8" id="KW-1185">Reference proteome</keyword>
<dbReference type="EMBL" id="GL451531">
    <property type="protein sequence ID" value="EFN79136.1"/>
    <property type="molecule type" value="Genomic_DNA"/>
</dbReference>
<dbReference type="InterPro" id="IPR001304">
    <property type="entry name" value="C-type_lectin-like"/>
</dbReference>
<evidence type="ECO:0000259" key="6">
    <source>
        <dbReference type="PROSITE" id="PS50923"/>
    </source>
</evidence>
<dbReference type="SUPFAM" id="SSF57535">
    <property type="entry name" value="Complement control module/SCR domain"/>
    <property type="match status" value="1"/>
</dbReference>
<feature type="domain" description="C-type lectin" evidence="5">
    <location>
        <begin position="34"/>
        <end position="165"/>
    </location>
</feature>
<reference evidence="7 8" key="1">
    <citation type="journal article" date="2010" name="Science">
        <title>Genomic comparison of the ants Camponotus floridanus and Harpegnathos saltator.</title>
        <authorList>
            <person name="Bonasio R."/>
            <person name="Zhang G."/>
            <person name="Ye C."/>
            <person name="Mutti N.S."/>
            <person name="Fang X."/>
            <person name="Qin N."/>
            <person name="Donahue G."/>
            <person name="Yang P."/>
            <person name="Li Q."/>
            <person name="Li C."/>
            <person name="Zhang P."/>
            <person name="Huang Z."/>
            <person name="Berger S.L."/>
            <person name="Reinberg D."/>
            <person name="Wang J."/>
            <person name="Liebig J."/>
        </authorList>
    </citation>
    <scope>NUCLEOTIDE SEQUENCE [LARGE SCALE GENOMIC DNA]</scope>
    <source>
        <strain evidence="7 8">R22 G/1</strain>
    </source>
</reference>
<dbReference type="PROSITE" id="PS50923">
    <property type="entry name" value="SUSHI"/>
    <property type="match status" value="1"/>
</dbReference>
<dbReference type="Proteomes" id="UP000008237">
    <property type="component" value="Unassembled WGS sequence"/>
</dbReference>
<feature type="region of interest" description="Disordered" evidence="4">
    <location>
        <begin position="802"/>
        <end position="837"/>
    </location>
</feature>
<proteinExistence type="predicted"/>
<dbReference type="Gene3D" id="3.10.100.10">
    <property type="entry name" value="Mannose-Binding Protein A, subunit A"/>
    <property type="match status" value="3"/>
</dbReference>
<dbReference type="InterPro" id="IPR050828">
    <property type="entry name" value="C-type_lectin/matrix_domain"/>
</dbReference>
<keyword evidence="2" id="KW-1015">Disulfide bond</keyword>
<organism evidence="8">
    <name type="scientific">Harpegnathos saltator</name>
    <name type="common">Jerdon's jumping ant</name>
    <dbReference type="NCBI Taxonomy" id="610380"/>
    <lineage>
        <taxon>Eukaryota</taxon>
        <taxon>Metazoa</taxon>
        <taxon>Ecdysozoa</taxon>
        <taxon>Arthropoda</taxon>
        <taxon>Hexapoda</taxon>
        <taxon>Insecta</taxon>
        <taxon>Pterygota</taxon>
        <taxon>Neoptera</taxon>
        <taxon>Endopterygota</taxon>
        <taxon>Hymenoptera</taxon>
        <taxon>Apocrita</taxon>
        <taxon>Aculeata</taxon>
        <taxon>Formicoidea</taxon>
        <taxon>Formicidae</taxon>
        <taxon>Ponerinae</taxon>
        <taxon>Ponerini</taxon>
        <taxon>Harpegnathos</taxon>
    </lineage>
</organism>
<evidence type="ECO:0000256" key="1">
    <source>
        <dbReference type="ARBA" id="ARBA00022729"/>
    </source>
</evidence>
<dbReference type="InterPro" id="IPR016187">
    <property type="entry name" value="CTDL_fold"/>
</dbReference>
<name>E2BYW4_HARSA</name>
<feature type="domain" description="Sushi" evidence="6">
    <location>
        <begin position="486"/>
        <end position="548"/>
    </location>
</feature>
<dbReference type="InterPro" id="IPR016186">
    <property type="entry name" value="C-type_lectin-like/link_sf"/>
</dbReference>
<evidence type="ECO:0000256" key="4">
    <source>
        <dbReference type="SAM" id="MobiDB-lite"/>
    </source>
</evidence>
<dbReference type="PANTHER" id="PTHR45710:SF26">
    <property type="entry name" value="RH26557P"/>
    <property type="match status" value="1"/>
</dbReference>
<feature type="compositionally biased region" description="Basic and acidic residues" evidence="4">
    <location>
        <begin position="804"/>
        <end position="827"/>
    </location>
</feature>
<evidence type="ECO:0000313" key="7">
    <source>
        <dbReference type="EMBL" id="EFN79136.1"/>
    </source>
</evidence>
<accession>E2BYW4</accession>
<dbReference type="Gene3D" id="2.10.70.10">
    <property type="entry name" value="Complement Module, domain 1"/>
    <property type="match status" value="1"/>
</dbReference>
<dbReference type="PANTHER" id="PTHR45710">
    <property type="entry name" value="C-TYPE LECTIN DOMAIN-CONTAINING PROTEIN 180"/>
    <property type="match status" value="1"/>
</dbReference>
<dbReference type="OMA" id="CEEYPED"/>
<dbReference type="InParanoid" id="E2BYW4"/>
<keyword evidence="1" id="KW-0732">Signal</keyword>
<dbReference type="PROSITE" id="PS50041">
    <property type="entry name" value="C_TYPE_LECTIN_2"/>
    <property type="match status" value="3"/>
</dbReference>
<comment type="caution">
    <text evidence="3">Lacks conserved residue(s) required for the propagation of feature annotation.</text>
</comment>
<dbReference type="SMART" id="SM00034">
    <property type="entry name" value="CLECT"/>
    <property type="match status" value="3"/>
</dbReference>
<dbReference type="CDD" id="cd00033">
    <property type="entry name" value="CCP"/>
    <property type="match status" value="1"/>
</dbReference>
<evidence type="ECO:0000256" key="2">
    <source>
        <dbReference type="ARBA" id="ARBA00023157"/>
    </source>
</evidence>
<evidence type="ECO:0000256" key="3">
    <source>
        <dbReference type="PROSITE-ProRule" id="PRU00302"/>
    </source>
</evidence>
<gene>
    <name evidence="7" type="ORF">EAI_11719</name>
</gene>
<dbReference type="InterPro" id="IPR035976">
    <property type="entry name" value="Sushi/SCR/CCP_sf"/>
</dbReference>
<feature type="domain" description="C-type lectin" evidence="5">
    <location>
        <begin position="183"/>
        <end position="336"/>
    </location>
</feature>
<dbReference type="AlphaFoldDB" id="E2BYW4"/>
<evidence type="ECO:0000313" key="8">
    <source>
        <dbReference type="Proteomes" id="UP000008237"/>
    </source>
</evidence>
<evidence type="ECO:0000259" key="5">
    <source>
        <dbReference type="PROSITE" id="PS50041"/>
    </source>
</evidence>
<keyword evidence="3" id="KW-0768">Sushi</keyword>